<keyword evidence="3 6" id="KW-0812">Transmembrane</keyword>
<keyword evidence="4 6" id="KW-1133">Transmembrane helix</keyword>
<dbReference type="STRING" id="1550566.SZ63_12050"/>
<accession>A0A0H1QXJ7</accession>
<dbReference type="GO" id="GO:0016020">
    <property type="term" value="C:membrane"/>
    <property type="evidence" value="ECO:0007669"/>
    <property type="project" value="UniProtKB-SubCell"/>
</dbReference>
<dbReference type="EMBL" id="JXOJ01000008">
    <property type="protein sequence ID" value="KLK87311.1"/>
    <property type="molecule type" value="Genomic_DNA"/>
</dbReference>
<dbReference type="AlphaFoldDB" id="A0A0H1QXJ7"/>
<evidence type="ECO:0000256" key="2">
    <source>
        <dbReference type="ARBA" id="ARBA00010544"/>
    </source>
</evidence>
<comment type="similarity">
    <text evidence="2">Belongs to the CcmB/CycW/HelB family.</text>
</comment>
<comment type="caution">
    <text evidence="7">The sequence shown here is derived from an EMBL/GenBank/DDBJ whole genome shotgun (WGS) entry which is preliminary data.</text>
</comment>
<feature type="transmembrane region" description="Helical" evidence="6">
    <location>
        <begin position="171"/>
        <end position="191"/>
    </location>
</feature>
<keyword evidence="5 6" id="KW-0472">Membrane</keyword>
<keyword evidence="8" id="KW-1185">Reference proteome</keyword>
<evidence type="ECO:0000313" key="8">
    <source>
        <dbReference type="Proteomes" id="UP000035301"/>
    </source>
</evidence>
<feature type="transmembrane region" description="Helical" evidence="6">
    <location>
        <begin position="137"/>
        <end position="159"/>
    </location>
</feature>
<evidence type="ECO:0000313" key="7">
    <source>
        <dbReference type="EMBL" id="KLK87311.1"/>
    </source>
</evidence>
<feature type="transmembrane region" description="Helical" evidence="6">
    <location>
        <begin position="102"/>
        <end position="125"/>
    </location>
</feature>
<proteinExistence type="inferred from homology"/>
<organism evidence="7 8">
    <name type="scientific">Methanoculleus sediminis</name>
    <dbReference type="NCBI Taxonomy" id="1550566"/>
    <lineage>
        <taxon>Archaea</taxon>
        <taxon>Methanobacteriati</taxon>
        <taxon>Methanobacteriota</taxon>
        <taxon>Stenosarchaea group</taxon>
        <taxon>Methanomicrobia</taxon>
        <taxon>Methanomicrobiales</taxon>
        <taxon>Methanomicrobiaceae</taxon>
        <taxon>Methanoculleus</taxon>
    </lineage>
</organism>
<feature type="transmembrane region" description="Helical" evidence="6">
    <location>
        <begin position="197"/>
        <end position="220"/>
    </location>
</feature>
<dbReference type="GO" id="GO:0015232">
    <property type="term" value="F:heme transmembrane transporter activity"/>
    <property type="evidence" value="ECO:0007669"/>
    <property type="project" value="InterPro"/>
</dbReference>
<dbReference type="RefSeq" id="WP_048185730.1">
    <property type="nucleotide sequence ID" value="NZ_JXOJ01000008.1"/>
</dbReference>
<feature type="transmembrane region" description="Helical" evidence="6">
    <location>
        <begin position="48"/>
        <end position="71"/>
    </location>
</feature>
<protein>
    <submittedName>
        <fullName evidence="7">Cytochrome C biogenesis protein CcmB</fullName>
    </submittedName>
</protein>
<evidence type="ECO:0000256" key="5">
    <source>
        <dbReference type="ARBA" id="ARBA00023136"/>
    </source>
</evidence>
<reference evidence="7 8" key="1">
    <citation type="journal article" date="2015" name="Int. J. Syst. Evol. Microbiol.">
        <title>Methanoculleus sediminis sp. nov., a methanogen from sediments near a submarine mud volcano.</title>
        <authorList>
            <person name="Chen S.C."/>
            <person name="Chen M.F."/>
            <person name="Lai M.C."/>
            <person name="Weng C.Y."/>
            <person name="Wu S.Y."/>
            <person name="Lin S."/>
            <person name="Yang T.F."/>
            <person name="Chen P.C."/>
        </authorList>
    </citation>
    <scope>NUCLEOTIDE SEQUENCE [LARGE SCALE GENOMIC DNA]</scope>
    <source>
        <strain evidence="7 8">S3Fa</strain>
    </source>
</reference>
<evidence type="ECO:0000256" key="4">
    <source>
        <dbReference type="ARBA" id="ARBA00022989"/>
    </source>
</evidence>
<dbReference type="Proteomes" id="UP000035301">
    <property type="component" value="Unassembled WGS sequence"/>
</dbReference>
<dbReference type="GO" id="GO:0017004">
    <property type="term" value="P:cytochrome complex assembly"/>
    <property type="evidence" value="ECO:0007669"/>
    <property type="project" value="InterPro"/>
</dbReference>
<dbReference type="PATRIC" id="fig|1550566.3.peg.2633"/>
<dbReference type="Pfam" id="PF03379">
    <property type="entry name" value="CcmB"/>
    <property type="match status" value="1"/>
</dbReference>
<dbReference type="InterPro" id="IPR003544">
    <property type="entry name" value="Cyt_c_biogenesis_CcmB"/>
</dbReference>
<dbReference type="OrthoDB" id="107817at2157"/>
<evidence type="ECO:0000256" key="3">
    <source>
        <dbReference type="ARBA" id="ARBA00022692"/>
    </source>
</evidence>
<name>A0A0H1QXJ7_9EURY</name>
<feature type="transmembrane region" description="Helical" evidence="6">
    <location>
        <begin position="21"/>
        <end position="42"/>
    </location>
</feature>
<gene>
    <name evidence="7" type="ORF">SZ63_12050</name>
</gene>
<evidence type="ECO:0000256" key="1">
    <source>
        <dbReference type="ARBA" id="ARBA00004141"/>
    </source>
</evidence>
<sequence>MSTFAVIARREIRLALRNRSALIAALIFAVWFPVVTILGIAAGSEGDAAAISGGIATVTLPVGVFMGYLFCADAFLREKRDGSVETLLCTPVSLRRLWEGKAVGVAVPAYLMTLVSAAVTIAAVYTLASAPVAGEPLLLLHLAAVVPIWIAAATGLIGAAQLALGMRENQILGFVLIFGFIFLIVGLQQVAPGGSAISVTAEAILAAVGFALLALARFIAGKVTKERIVRTIP</sequence>
<evidence type="ECO:0000256" key="6">
    <source>
        <dbReference type="SAM" id="Phobius"/>
    </source>
</evidence>
<comment type="subcellular location">
    <subcellularLocation>
        <location evidence="1">Membrane</location>
        <topology evidence="1">Multi-pass membrane protein</topology>
    </subcellularLocation>
</comment>